<dbReference type="RefSeq" id="WP_091643885.1">
    <property type="nucleotide sequence ID" value="NZ_FMHW01000002.1"/>
</dbReference>
<dbReference type="OrthoDB" id="9803968at2"/>
<dbReference type="AlphaFoldDB" id="A0A1C6SH21"/>
<dbReference type="InterPro" id="IPR045851">
    <property type="entry name" value="AMP-bd_C_sf"/>
</dbReference>
<dbReference type="Gene3D" id="3.40.50.12780">
    <property type="entry name" value="N-terminal domain of ligase-like"/>
    <property type="match status" value="1"/>
</dbReference>
<dbReference type="GO" id="GO:0006631">
    <property type="term" value="P:fatty acid metabolic process"/>
    <property type="evidence" value="ECO:0007669"/>
    <property type="project" value="UniProtKB-KW"/>
</dbReference>
<evidence type="ECO:0000259" key="5">
    <source>
        <dbReference type="Pfam" id="PF00501"/>
    </source>
</evidence>
<dbReference type="FunFam" id="3.30.300.30:FF:000008">
    <property type="entry name" value="2,3-dihydroxybenzoate-AMP ligase"/>
    <property type="match status" value="1"/>
</dbReference>
<evidence type="ECO:0000313" key="8">
    <source>
        <dbReference type="Proteomes" id="UP000198959"/>
    </source>
</evidence>
<protein>
    <submittedName>
        <fullName evidence="7">Fatty-acyl-CoA synthase</fullName>
    </submittedName>
</protein>
<name>A0A1C6SH21_9ACTN</name>
<evidence type="ECO:0000256" key="4">
    <source>
        <dbReference type="ARBA" id="ARBA00023098"/>
    </source>
</evidence>
<reference evidence="8" key="1">
    <citation type="submission" date="2016-06" db="EMBL/GenBank/DDBJ databases">
        <authorList>
            <person name="Varghese N."/>
            <person name="Submissions Spin"/>
        </authorList>
    </citation>
    <scope>NUCLEOTIDE SEQUENCE [LARGE SCALE GENOMIC DNA]</scope>
    <source>
        <strain evidence="8">DSM 43817</strain>
    </source>
</reference>
<evidence type="ECO:0000256" key="1">
    <source>
        <dbReference type="ARBA" id="ARBA00006432"/>
    </source>
</evidence>
<dbReference type="PANTHER" id="PTHR43859">
    <property type="entry name" value="ACYL-ACTIVATING ENZYME"/>
    <property type="match status" value="1"/>
</dbReference>
<keyword evidence="4" id="KW-0443">Lipid metabolism</keyword>
<dbReference type="Pfam" id="PF00501">
    <property type="entry name" value="AMP-binding"/>
    <property type="match status" value="1"/>
</dbReference>
<dbReference type="STRING" id="145854.GA0074692_2598"/>
<dbReference type="EMBL" id="FMHW01000002">
    <property type="protein sequence ID" value="SCL28747.1"/>
    <property type="molecule type" value="Genomic_DNA"/>
</dbReference>
<dbReference type="InterPro" id="IPR000873">
    <property type="entry name" value="AMP-dep_synth/lig_dom"/>
</dbReference>
<sequence>MMDIPLNIWTMFAAAQRHYFDVEIVTSFPDDSRHRYPYGQFAARAQQLMHALDSLGLAEDAVVGSLAWNGFRHLEAYFGVPGSGRVLHTLNLRLSPTELATVIDHGGDVAILVDPDLVPLLEQARALGGLRQVTHVIVLDDHTPEADLPGLVAYEPLIAGQATSYPRTPWAESRPLGICHTSGTTGHPKGVVYTHRSTVLHALGVASGAGFALGPSDCVLPIVPMFHGNAWGVPYAATMVGAKQVFAAGPFTAQRVISLLRDEQVTVAAGVPTIWIDVAGHLHGPRPLPDLRHIVSGGAQPPSSLIARYRRDFGIPILQAWGMTETSPLASVAWPKHHLRGLPDEEFIEQAASQAGLPVPTVDLSIRDGDGAEVVWDGEQLGDLYVRGPWVADSYLHGDGVEQFTGGWFRTGDVAVGSPGGYFRIADRTKDLIKSGGEWISSVDMEAALMAHPDVVEAAVIAIPDPKWLERPLACVVPGEDAVPTLDQIHEHLTAHGFARWQLPDRVEFLDQIPRTSVGKFDKKALRARFPA</sequence>
<gene>
    <name evidence="7" type="ORF">GA0074692_2598</name>
</gene>
<dbReference type="Proteomes" id="UP000198959">
    <property type="component" value="Unassembled WGS sequence"/>
</dbReference>
<dbReference type="PROSITE" id="PS00455">
    <property type="entry name" value="AMP_BINDING"/>
    <property type="match status" value="1"/>
</dbReference>
<keyword evidence="2" id="KW-0436">Ligase</keyword>
<dbReference type="NCBIfam" id="NF004837">
    <property type="entry name" value="PRK06187.1"/>
    <property type="match status" value="1"/>
</dbReference>
<evidence type="ECO:0000256" key="2">
    <source>
        <dbReference type="ARBA" id="ARBA00022598"/>
    </source>
</evidence>
<dbReference type="Gene3D" id="3.30.300.30">
    <property type="match status" value="1"/>
</dbReference>
<comment type="similarity">
    <text evidence="1">Belongs to the ATP-dependent AMP-binding enzyme family.</text>
</comment>
<organism evidence="7 8">
    <name type="scientific">Micromonospora pallida</name>
    <dbReference type="NCBI Taxonomy" id="145854"/>
    <lineage>
        <taxon>Bacteria</taxon>
        <taxon>Bacillati</taxon>
        <taxon>Actinomycetota</taxon>
        <taxon>Actinomycetes</taxon>
        <taxon>Micromonosporales</taxon>
        <taxon>Micromonosporaceae</taxon>
        <taxon>Micromonospora</taxon>
    </lineage>
</organism>
<dbReference type="PANTHER" id="PTHR43859:SF4">
    <property type="entry name" value="BUTANOATE--COA LIGASE AAE1-RELATED"/>
    <property type="match status" value="1"/>
</dbReference>
<feature type="domain" description="AMP-binding enzyme C-terminal" evidence="6">
    <location>
        <begin position="445"/>
        <end position="520"/>
    </location>
</feature>
<dbReference type="InterPro" id="IPR020845">
    <property type="entry name" value="AMP-binding_CS"/>
</dbReference>
<keyword evidence="8" id="KW-1185">Reference proteome</keyword>
<dbReference type="GO" id="GO:0016874">
    <property type="term" value="F:ligase activity"/>
    <property type="evidence" value="ECO:0007669"/>
    <property type="project" value="UniProtKB-KW"/>
</dbReference>
<proteinExistence type="inferred from homology"/>
<feature type="domain" description="AMP-dependent synthetase/ligase" evidence="5">
    <location>
        <begin position="14"/>
        <end position="396"/>
    </location>
</feature>
<evidence type="ECO:0000313" key="7">
    <source>
        <dbReference type="EMBL" id="SCL28747.1"/>
    </source>
</evidence>
<dbReference type="InterPro" id="IPR042099">
    <property type="entry name" value="ANL_N_sf"/>
</dbReference>
<evidence type="ECO:0000256" key="3">
    <source>
        <dbReference type="ARBA" id="ARBA00022832"/>
    </source>
</evidence>
<dbReference type="Pfam" id="PF13193">
    <property type="entry name" value="AMP-binding_C"/>
    <property type="match status" value="1"/>
</dbReference>
<dbReference type="SUPFAM" id="SSF56801">
    <property type="entry name" value="Acetyl-CoA synthetase-like"/>
    <property type="match status" value="1"/>
</dbReference>
<keyword evidence="3" id="KW-0276">Fatty acid metabolism</keyword>
<evidence type="ECO:0000259" key="6">
    <source>
        <dbReference type="Pfam" id="PF13193"/>
    </source>
</evidence>
<dbReference type="InterPro" id="IPR025110">
    <property type="entry name" value="AMP-bd_C"/>
</dbReference>
<accession>A0A1C6SH21</accession>